<dbReference type="SUPFAM" id="SSF52833">
    <property type="entry name" value="Thioredoxin-like"/>
    <property type="match status" value="1"/>
</dbReference>
<dbReference type="Proteomes" id="UP000814353">
    <property type="component" value="Unassembled WGS sequence"/>
</dbReference>
<dbReference type="EMBL" id="JABFUB010000009">
    <property type="protein sequence ID" value="MCG6662392.1"/>
    <property type="molecule type" value="Genomic_DNA"/>
</dbReference>
<protein>
    <recommendedName>
        <fullName evidence="6">Glutathione-dependent peroxiredoxin</fullName>
        <ecNumber evidence="6">1.11.1.27</ecNumber>
    </recommendedName>
</protein>
<keyword evidence="11" id="KW-1185">Reference proteome</keyword>
<comment type="function">
    <text evidence="6">Thiol-specific peroxidase that catalyzes the reduction of hydrogen peroxide and organic hydroperoxides to water and alcohols, respectively. Plays a role in cell protection against oxidative stress by detoxifying peroxides.</text>
</comment>
<dbReference type="GO" id="GO:0045454">
    <property type="term" value="P:cell redox homeostasis"/>
    <property type="evidence" value="ECO:0007669"/>
    <property type="project" value="TreeGrafter"/>
</dbReference>
<proteinExistence type="inferred from homology"/>
<evidence type="ECO:0000313" key="10">
    <source>
        <dbReference type="Proteomes" id="UP000518091"/>
    </source>
</evidence>
<evidence type="ECO:0000313" key="11">
    <source>
        <dbReference type="Proteomes" id="UP000814353"/>
    </source>
</evidence>
<feature type="active site" description="Cysteine sulfenic acid (-SOH) intermediate" evidence="5">
    <location>
        <position position="49"/>
    </location>
</feature>
<dbReference type="Pfam" id="PF08534">
    <property type="entry name" value="Redoxin"/>
    <property type="match status" value="1"/>
</dbReference>
<keyword evidence="3 6" id="KW-0560">Oxidoreductase</keyword>
<dbReference type="PANTHER" id="PTHR10430:SF16">
    <property type="entry name" value="PEROXIREDOXIN-5, MITOCHONDRIAL"/>
    <property type="match status" value="1"/>
</dbReference>
<evidence type="ECO:0000259" key="7">
    <source>
        <dbReference type="PROSITE" id="PS51352"/>
    </source>
</evidence>
<dbReference type="RefSeq" id="WP_181515983.1">
    <property type="nucleotide sequence ID" value="NZ_JABFUB010000009.1"/>
</dbReference>
<reference evidence="9 11" key="1">
    <citation type="submission" date="2020-05" db="EMBL/GenBank/DDBJ databases">
        <title>Comparative genomic analysis of denitrifying bacteria from Halomonas genus.</title>
        <authorList>
            <person name="Wang L."/>
            <person name="Shao Z."/>
        </authorList>
    </citation>
    <scope>NUCLEOTIDE SEQUENCE [LARGE SCALE GENOMIC DNA]</scope>
    <source>
        <strain evidence="9 11">DSM 17331</strain>
    </source>
</reference>
<evidence type="ECO:0000313" key="8">
    <source>
        <dbReference type="EMBL" id="MBA2780478.1"/>
    </source>
</evidence>
<feature type="domain" description="Thioredoxin" evidence="7">
    <location>
        <begin position="3"/>
        <end position="161"/>
    </location>
</feature>
<evidence type="ECO:0000256" key="1">
    <source>
        <dbReference type="ARBA" id="ARBA00022559"/>
    </source>
</evidence>
<dbReference type="InterPro" id="IPR013740">
    <property type="entry name" value="Redoxin"/>
</dbReference>
<keyword evidence="4 6" id="KW-0676">Redox-active center</keyword>
<dbReference type="FunFam" id="3.40.30.10:FF:000020">
    <property type="entry name" value="Peroxiredoxin"/>
    <property type="match status" value="1"/>
</dbReference>
<dbReference type="InterPro" id="IPR013766">
    <property type="entry name" value="Thioredoxin_domain"/>
</dbReference>
<gene>
    <name evidence="8" type="ORF">H1D44_16445</name>
    <name evidence="9" type="ORF">HOP48_12645</name>
</gene>
<dbReference type="Gene3D" id="3.40.30.10">
    <property type="entry name" value="Glutaredoxin"/>
    <property type="match status" value="1"/>
</dbReference>
<keyword evidence="1 6" id="KW-0575">Peroxidase</keyword>
<reference evidence="8 10" key="2">
    <citation type="submission" date="2020-07" db="EMBL/GenBank/DDBJ databases">
        <title>Identification of Halomonas strains.</title>
        <authorList>
            <person name="Xiao Z."/>
            <person name="Shen J."/>
        </authorList>
    </citation>
    <scope>NUCLEOTIDE SEQUENCE [LARGE SCALE GENOMIC DNA]</scope>
    <source>
        <strain evidence="8 10">DSM 17331</strain>
    </source>
</reference>
<evidence type="ECO:0000256" key="2">
    <source>
        <dbReference type="ARBA" id="ARBA00022862"/>
    </source>
</evidence>
<dbReference type="InterPro" id="IPR037944">
    <property type="entry name" value="PRX5-like"/>
</dbReference>
<dbReference type="EMBL" id="JACEFT010000025">
    <property type="protein sequence ID" value="MBA2780478.1"/>
    <property type="molecule type" value="Genomic_DNA"/>
</dbReference>
<dbReference type="PROSITE" id="PS51352">
    <property type="entry name" value="THIOREDOXIN_2"/>
    <property type="match status" value="1"/>
</dbReference>
<dbReference type="AlphaFoldDB" id="A0A7V9W3N8"/>
<sequence>MPISVGDKIPNVTLKTFGSDGSEDISTGELFAGKRVVLFGVPGAFTPGCSNTHMPGFVAQADKVLEKADTLACMAVNDAFVMRAWQQDQNAGDILMLADGNAELTRALGMEKDASGACMGIRSLRFALIAEDGVVSYVGVDTERGVVDKSSVDTILAHLPN</sequence>
<dbReference type="Proteomes" id="UP000518091">
    <property type="component" value="Unassembled WGS sequence"/>
</dbReference>
<organism evidence="8 10">
    <name type="scientific">Billgrantia kenyensis</name>
    <dbReference type="NCBI Taxonomy" id="321266"/>
    <lineage>
        <taxon>Bacteria</taxon>
        <taxon>Pseudomonadati</taxon>
        <taxon>Pseudomonadota</taxon>
        <taxon>Gammaproteobacteria</taxon>
        <taxon>Oceanospirillales</taxon>
        <taxon>Halomonadaceae</taxon>
        <taxon>Billgrantia</taxon>
    </lineage>
</organism>
<comment type="caution">
    <text evidence="8">The sequence shown here is derived from an EMBL/GenBank/DDBJ whole genome shotgun (WGS) entry which is preliminary data.</text>
</comment>
<dbReference type="GO" id="GO:0008379">
    <property type="term" value="F:thioredoxin peroxidase activity"/>
    <property type="evidence" value="ECO:0007669"/>
    <property type="project" value="InterPro"/>
</dbReference>
<dbReference type="InterPro" id="IPR036249">
    <property type="entry name" value="Thioredoxin-like_sf"/>
</dbReference>
<dbReference type="GO" id="GO:0042744">
    <property type="term" value="P:hydrogen peroxide catabolic process"/>
    <property type="evidence" value="ECO:0007669"/>
    <property type="project" value="TreeGrafter"/>
</dbReference>
<keyword evidence="2 6" id="KW-0049">Antioxidant</keyword>
<evidence type="ECO:0000256" key="6">
    <source>
        <dbReference type="RuleBase" id="RU366011"/>
    </source>
</evidence>
<dbReference type="GO" id="GO:0005737">
    <property type="term" value="C:cytoplasm"/>
    <property type="evidence" value="ECO:0007669"/>
    <property type="project" value="TreeGrafter"/>
</dbReference>
<dbReference type="GO" id="GO:0034599">
    <property type="term" value="P:cellular response to oxidative stress"/>
    <property type="evidence" value="ECO:0007669"/>
    <property type="project" value="InterPro"/>
</dbReference>
<evidence type="ECO:0000256" key="4">
    <source>
        <dbReference type="ARBA" id="ARBA00023284"/>
    </source>
</evidence>
<evidence type="ECO:0000313" key="9">
    <source>
        <dbReference type="EMBL" id="MCG6662392.1"/>
    </source>
</evidence>
<dbReference type="CDD" id="cd03013">
    <property type="entry name" value="PRX5_like"/>
    <property type="match status" value="1"/>
</dbReference>
<dbReference type="EC" id="1.11.1.27" evidence="6"/>
<evidence type="ECO:0000256" key="5">
    <source>
        <dbReference type="PIRSR" id="PIRSR637944-1"/>
    </source>
</evidence>
<dbReference type="PANTHER" id="PTHR10430">
    <property type="entry name" value="PEROXIREDOXIN"/>
    <property type="match status" value="1"/>
</dbReference>
<accession>A0A7V9W3N8</accession>
<comment type="similarity">
    <text evidence="6">Belongs to the peroxiredoxin family. Prx5 subfamily.</text>
</comment>
<name>A0A7V9W3N8_9GAMM</name>
<comment type="catalytic activity">
    <reaction evidence="6">
        <text>a hydroperoxide + 2 glutathione = an alcohol + glutathione disulfide + H2O</text>
        <dbReference type="Rhea" id="RHEA:62632"/>
        <dbReference type="ChEBI" id="CHEBI:15377"/>
        <dbReference type="ChEBI" id="CHEBI:30879"/>
        <dbReference type="ChEBI" id="CHEBI:35924"/>
        <dbReference type="ChEBI" id="CHEBI:57925"/>
        <dbReference type="ChEBI" id="CHEBI:58297"/>
        <dbReference type="EC" id="1.11.1.27"/>
    </reaction>
</comment>
<evidence type="ECO:0000256" key="3">
    <source>
        <dbReference type="ARBA" id="ARBA00023002"/>
    </source>
</evidence>